<feature type="transmembrane region" description="Helical" evidence="10">
    <location>
        <begin position="298"/>
        <end position="319"/>
    </location>
</feature>
<feature type="domain" description="Vitamin K epoxide reductase" evidence="11">
    <location>
        <begin position="183"/>
        <end position="320"/>
    </location>
</feature>
<evidence type="ECO:0000256" key="7">
    <source>
        <dbReference type="ARBA" id="ARBA00023136"/>
    </source>
</evidence>
<sequence length="548" mass="62378">MFNIIYKLFEPKTNCFESAKLFADLLRVKITNASLTKDIEEHPDYPSLLSISDVLNSYGISNISASFDKNSFFEVPTPFITNLRGIKRPVNYFAVVSSINNGAVRYYDHENARWETCGADDFYERSSGVILMAEVEEGAGEIDYNKKIRQENNKQFFLAAISICLPLVFLVYGVFSFAQQGMNALLPFSMSILTLAGAVVGVLLLLFELDQYTPVLQKICRPTNKINCGAVLNSRGAKIAGISWATLGFTYFSAQILLLLFWGITNPRALFVISWLNAMAAPYILFSVFYQWRVIKQWCVLCLSVQFILLLQLVTSIIAEWHTAIPVDEALSAYILLPVVVAILVPFVSVSLLEPAYRSAKQSKSNKLQLQRLKHSPKIFETLLVRERSIDRSVEGMGLLLGNRNATTRIVKVCNPYCKPCSESHKIIDGLLANNPDLQVQIIFFTANEEDDIRKPVARHLMAIAEKGDETITREALDNWYMRNIKDYEMFEKMYPLNGEIQDQVSKVERMQHWCMENRIDFTPTFFVNGYQLPKMYNVTDLKYFLSV</sequence>
<feature type="transmembrane region" description="Helical" evidence="10">
    <location>
        <begin position="184"/>
        <end position="207"/>
    </location>
</feature>
<evidence type="ECO:0000256" key="3">
    <source>
        <dbReference type="ARBA" id="ARBA00022692"/>
    </source>
</evidence>
<feature type="transmembrane region" description="Helical" evidence="10">
    <location>
        <begin position="331"/>
        <end position="353"/>
    </location>
</feature>
<keyword evidence="13" id="KW-1185">Reference proteome</keyword>
<protein>
    <recommendedName>
        <fullName evidence="11">Vitamin K epoxide reductase domain-containing protein</fullName>
    </recommendedName>
</protein>
<organism evidence="12 13">
    <name type="scientific">Niastella vici</name>
    <dbReference type="NCBI Taxonomy" id="1703345"/>
    <lineage>
        <taxon>Bacteria</taxon>
        <taxon>Pseudomonadati</taxon>
        <taxon>Bacteroidota</taxon>
        <taxon>Chitinophagia</taxon>
        <taxon>Chitinophagales</taxon>
        <taxon>Chitinophagaceae</taxon>
        <taxon>Niastella</taxon>
    </lineage>
</organism>
<dbReference type="CDD" id="cd12921">
    <property type="entry name" value="VKOR_4"/>
    <property type="match status" value="1"/>
</dbReference>
<evidence type="ECO:0000256" key="4">
    <source>
        <dbReference type="ARBA" id="ARBA00022719"/>
    </source>
</evidence>
<evidence type="ECO:0000256" key="2">
    <source>
        <dbReference type="ARBA" id="ARBA00006214"/>
    </source>
</evidence>
<dbReference type="OrthoDB" id="1100563at2"/>
<evidence type="ECO:0000256" key="10">
    <source>
        <dbReference type="SAM" id="Phobius"/>
    </source>
</evidence>
<dbReference type="SMART" id="SM00756">
    <property type="entry name" value="VKc"/>
    <property type="match status" value="1"/>
</dbReference>
<gene>
    <name evidence="12" type="ORF">A3860_09050</name>
</gene>
<dbReference type="STRING" id="1703345.A3860_09050"/>
<comment type="similarity">
    <text evidence="2">Belongs to the VKOR family.</text>
</comment>
<keyword evidence="8" id="KW-1015">Disulfide bond</keyword>
<reference evidence="12 13" key="1">
    <citation type="submission" date="2016-03" db="EMBL/GenBank/DDBJ databases">
        <title>Niastella vici sp. nov., isolated from farmland soil.</title>
        <authorList>
            <person name="Chen L."/>
            <person name="Wang D."/>
            <person name="Yang S."/>
            <person name="Wang G."/>
        </authorList>
    </citation>
    <scope>NUCLEOTIDE SEQUENCE [LARGE SCALE GENOMIC DNA]</scope>
    <source>
        <strain evidence="12 13">DJ57</strain>
    </source>
</reference>
<evidence type="ECO:0000313" key="12">
    <source>
        <dbReference type="EMBL" id="OQP57763.1"/>
    </source>
</evidence>
<dbReference type="GO" id="GO:0016491">
    <property type="term" value="F:oxidoreductase activity"/>
    <property type="evidence" value="ECO:0007669"/>
    <property type="project" value="UniProtKB-KW"/>
</dbReference>
<dbReference type="Gene3D" id="3.40.30.10">
    <property type="entry name" value="Glutaredoxin"/>
    <property type="match status" value="1"/>
</dbReference>
<evidence type="ECO:0000256" key="5">
    <source>
        <dbReference type="ARBA" id="ARBA00022989"/>
    </source>
</evidence>
<comment type="caution">
    <text evidence="12">The sequence shown here is derived from an EMBL/GenBank/DDBJ whole genome shotgun (WGS) entry which is preliminary data.</text>
</comment>
<evidence type="ECO:0000256" key="6">
    <source>
        <dbReference type="ARBA" id="ARBA00023002"/>
    </source>
</evidence>
<keyword evidence="7 10" id="KW-0472">Membrane</keyword>
<keyword evidence="3 10" id="KW-0812">Transmembrane</keyword>
<name>A0A1V9FHB8_9BACT</name>
<evidence type="ECO:0000256" key="1">
    <source>
        <dbReference type="ARBA" id="ARBA00004141"/>
    </source>
</evidence>
<proteinExistence type="inferred from homology"/>
<keyword evidence="9" id="KW-0676">Redox-active center</keyword>
<feature type="transmembrane region" description="Helical" evidence="10">
    <location>
        <begin position="270"/>
        <end position="291"/>
    </location>
</feature>
<evidence type="ECO:0000256" key="9">
    <source>
        <dbReference type="ARBA" id="ARBA00023284"/>
    </source>
</evidence>
<feature type="transmembrane region" description="Helical" evidence="10">
    <location>
        <begin position="242"/>
        <end position="264"/>
    </location>
</feature>
<dbReference type="InterPro" id="IPR036249">
    <property type="entry name" value="Thioredoxin-like_sf"/>
</dbReference>
<dbReference type="InterPro" id="IPR038354">
    <property type="entry name" value="VKOR_sf"/>
</dbReference>
<dbReference type="Proteomes" id="UP000192796">
    <property type="component" value="Unassembled WGS sequence"/>
</dbReference>
<feature type="transmembrane region" description="Helical" evidence="10">
    <location>
        <begin position="156"/>
        <end position="178"/>
    </location>
</feature>
<dbReference type="GO" id="GO:0016020">
    <property type="term" value="C:membrane"/>
    <property type="evidence" value="ECO:0007669"/>
    <property type="project" value="UniProtKB-SubCell"/>
</dbReference>
<dbReference type="RefSeq" id="WP_081155668.1">
    <property type="nucleotide sequence ID" value="NZ_LVYD01000113.1"/>
</dbReference>
<dbReference type="Pfam" id="PF07884">
    <property type="entry name" value="VKOR"/>
    <property type="match status" value="1"/>
</dbReference>
<keyword evidence="5 10" id="KW-1133">Transmembrane helix</keyword>
<evidence type="ECO:0000256" key="8">
    <source>
        <dbReference type="ARBA" id="ARBA00023157"/>
    </source>
</evidence>
<dbReference type="Gene3D" id="3.90.70.10">
    <property type="entry name" value="Cysteine proteinases"/>
    <property type="match status" value="1"/>
</dbReference>
<dbReference type="InterPro" id="IPR012932">
    <property type="entry name" value="VKOR"/>
</dbReference>
<dbReference type="Gene3D" id="1.20.1440.130">
    <property type="entry name" value="VKOR domain"/>
    <property type="match status" value="1"/>
</dbReference>
<dbReference type="GO" id="GO:0048038">
    <property type="term" value="F:quinone binding"/>
    <property type="evidence" value="ECO:0007669"/>
    <property type="project" value="UniProtKB-KW"/>
</dbReference>
<keyword evidence="6" id="KW-0560">Oxidoreductase</keyword>
<accession>A0A1V9FHB8</accession>
<evidence type="ECO:0000313" key="13">
    <source>
        <dbReference type="Proteomes" id="UP000192796"/>
    </source>
</evidence>
<dbReference type="EMBL" id="LVYD01000113">
    <property type="protein sequence ID" value="OQP57763.1"/>
    <property type="molecule type" value="Genomic_DNA"/>
</dbReference>
<dbReference type="AlphaFoldDB" id="A0A1V9FHB8"/>
<comment type="subcellular location">
    <subcellularLocation>
        <location evidence="1">Membrane</location>
        <topology evidence="1">Multi-pass membrane protein</topology>
    </subcellularLocation>
</comment>
<keyword evidence="4" id="KW-0874">Quinone</keyword>
<evidence type="ECO:0000259" key="11">
    <source>
        <dbReference type="SMART" id="SM00756"/>
    </source>
</evidence>
<dbReference type="SUPFAM" id="SSF52833">
    <property type="entry name" value="Thioredoxin-like"/>
    <property type="match status" value="1"/>
</dbReference>